<feature type="compositionally biased region" description="Low complexity" evidence="1">
    <location>
        <begin position="80"/>
        <end position="92"/>
    </location>
</feature>
<feature type="compositionally biased region" description="Basic and acidic residues" evidence="1">
    <location>
        <begin position="95"/>
        <end position="104"/>
    </location>
</feature>
<feature type="region of interest" description="Disordered" evidence="1">
    <location>
        <begin position="362"/>
        <end position="399"/>
    </location>
</feature>
<name>A0AAV9Q3X6_9PEZI</name>
<feature type="compositionally biased region" description="Polar residues" evidence="1">
    <location>
        <begin position="374"/>
        <end position="393"/>
    </location>
</feature>
<feature type="region of interest" description="Disordered" evidence="1">
    <location>
        <begin position="72"/>
        <end position="104"/>
    </location>
</feature>
<dbReference type="AlphaFoldDB" id="A0AAV9Q3X6"/>
<evidence type="ECO:0000256" key="1">
    <source>
        <dbReference type="SAM" id="MobiDB-lite"/>
    </source>
</evidence>
<sequence>MTRKTLFEEDSAAFYDSQFHNALQKLQQTFPSKPSGGCQQQFEFVEGLQGKAERKRARAFVTKQHYRKKKYENSEALRVSSSRSSRASASASLPKDFEATDERVQSTGDMERIAVEKVIKSHSGTQETPVIDHLGRGRIDPFNSYPIPATRDVHELVDHYYFVIPSLVHRHWHRAVRRPRSCWDLFNLYRKHETPFVGMLHHAALHLATLRGQQESLQSIEFKQRSLVAVNRSFQGLSGPCDDWTLMGVGLLANAERVWGDRQIARLHWGALKRLLLERGGFAVLQHNPPMHTKLVWSFIALSWPTMDGNPAYLDEHSESVGVSLGTSSEYTDSAYGRSCDEFVEFFNQRRAQALKNLPSTPAQQKTLRDHPYRTNTFKPGSELNNALSNTETGYDDPDKRRAVDNCRMASLIHLNLVMAEFGDFSATTIEYLKSLQLLVEDDDDDSGLSAEHLLWTLLSASTSAEHYDRVWKMSRLVGVVKRTSSQMWSIIENALRTFLRLPESAEDLELILREWDHKRFLLEAMSLTERLDPSTVVPTQTSRAAGVNMTLCSIHCQICPLKPATY</sequence>
<proteinExistence type="predicted"/>
<evidence type="ECO:0000313" key="2">
    <source>
        <dbReference type="EMBL" id="KAK5533440.1"/>
    </source>
</evidence>
<organism evidence="2 3">
    <name type="scientific">Vermiconidia calcicola</name>
    <dbReference type="NCBI Taxonomy" id="1690605"/>
    <lineage>
        <taxon>Eukaryota</taxon>
        <taxon>Fungi</taxon>
        <taxon>Dikarya</taxon>
        <taxon>Ascomycota</taxon>
        <taxon>Pezizomycotina</taxon>
        <taxon>Dothideomycetes</taxon>
        <taxon>Dothideomycetidae</taxon>
        <taxon>Mycosphaerellales</taxon>
        <taxon>Extremaceae</taxon>
        <taxon>Vermiconidia</taxon>
    </lineage>
</organism>
<dbReference type="EMBL" id="JAXLQG010000013">
    <property type="protein sequence ID" value="KAK5533440.1"/>
    <property type="molecule type" value="Genomic_DNA"/>
</dbReference>
<gene>
    <name evidence="2" type="ORF">LTR25_007306</name>
</gene>
<accession>A0AAV9Q3X6</accession>
<dbReference type="PANTHER" id="PTHR37540">
    <property type="entry name" value="TRANSCRIPTION FACTOR (ACR-2), PUTATIVE-RELATED-RELATED"/>
    <property type="match status" value="1"/>
</dbReference>
<protein>
    <recommendedName>
        <fullName evidence="4">Tachykinin family protein</fullName>
    </recommendedName>
</protein>
<keyword evidence="3" id="KW-1185">Reference proteome</keyword>
<reference evidence="2 3" key="1">
    <citation type="submission" date="2023-06" db="EMBL/GenBank/DDBJ databases">
        <title>Black Yeasts Isolated from many extreme environments.</title>
        <authorList>
            <person name="Coleine C."/>
            <person name="Stajich J.E."/>
            <person name="Selbmann L."/>
        </authorList>
    </citation>
    <scope>NUCLEOTIDE SEQUENCE [LARGE SCALE GENOMIC DNA]</scope>
    <source>
        <strain evidence="2 3">CCFEE 5887</strain>
    </source>
</reference>
<comment type="caution">
    <text evidence="2">The sequence shown here is derived from an EMBL/GenBank/DDBJ whole genome shotgun (WGS) entry which is preliminary data.</text>
</comment>
<dbReference type="PANTHER" id="PTHR37540:SF10">
    <property type="entry name" value="SIGMA-70 REGION 2 FAMILY PROTEIN"/>
    <property type="match status" value="1"/>
</dbReference>
<evidence type="ECO:0000313" key="3">
    <source>
        <dbReference type="Proteomes" id="UP001345827"/>
    </source>
</evidence>
<evidence type="ECO:0008006" key="4">
    <source>
        <dbReference type="Google" id="ProtNLM"/>
    </source>
</evidence>
<dbReference type="Proteomes" id="UP001345827">
    <property type="component" value="Unassembled WGS sequence"/>
</dbReference>